<evidence type="ECO:0000313" key="4">
    <source>
        <dbReference type="Proteomes" id="UP000323011"/>
    </source>
</evidence>
<dbReference type="EMBL" id="VLTN01000004">
    <property type="protein sequence ID" value="KAA0156460.1"/>
    <property type="molecule type" value="Genomic_DNA"/>
</dbReference>
<evidence type="ECO:0000313" key="2">
    <source>
        <dbReference type="EMBL" id="KAA0177834.1"/>
    </source>
</evidence>
<protein>
    <recommendedName>
        <fullName evidence="5">EF-hand domain-containing protein</fullName>
    </recommendedName>
</protein>
<dbReference type="AlphaFoldDB" id="A0A5A8CW87"/>
<dbReference type="EMBL" id="VLTO01000003">
    <property type="protein sequence ID" value="KAA0177834.1"/>
    <property type="molecule type" value="Genomic_DNA"/>
</dbReference>
<evidence type="ECO:0008006" key="5">
    <source>
        <dbReference type="Google" id="ProtNLM"/>
    </source>
</evidence>
<evidence type="ECO:0000313" key="1">
    <source>
        <dbReference type="EMBL" id="KAA0156460.1"/>
    </source>
</evidence>
<name>A0A5A8CW87_CAFRO</name>
<accession>A0A5A8CW87</accession>
<dbReference type="Proteomes" id="UP000323011">
    <property type="component" value="Unassembled WGS sequence"/>
</dbReference>
<sequence>MGNKPLKPVLDPADLPHLTDAETLQRISVRFRQLSEPGPKGPHVTPGSFMEHCPKFVDKYGPTIVARVIDMMDTEGTKTASRVGFVTAAYALSCGTSTLRARQLFNLFNASHKPKLALDDFAAVYTPLAAAQHRGSSAAAAPDRELREAMDELGAISARAVFEARESDRSGRMSEATFSLLVEEDHILQQLRAELSQLLVPSLLG</sequence>
<gene>
    <name evidence="2" type="ORF">FNF27_01005</name>
    <name evidence="1" type="ORF">FNF29_01251</name>
</gene>
<keyword evidence="4" id="KW-1185">Reference proteome</keyword>
<organism evidence="1 4">
    <name type="scientific">Cafeteria roenbergensis</name>
    <name type="common">Marine flagellate</name>
    <dbReference type="NCBI Taxonomy" id="33653"/>
    <lineage>
        <taxon>Eukaryota</taxon>
        <taxon>Sar</taxon>
        <taxon>Stramenopiles</taxon>
        <taxon>Bigyra</taxon>
        <taxon>Opalozoa</taxon>
        <taxon>Bicosoecida</taxon>
        <taxon>Cafeteriaceae</taxon>
        <taxon>Cafeteria</taxon>
    </lineage>
</organism>
<proteinExistence type="predicted"/>
<dbReference type="Gene3D" id="1.10.238.10">
    <property type="entry name" value="EF-hand"/>
    <property type="match status" value="1"/>
</dbReference>
<evidence type="ECO:0000313" key="3">
    <source>
        <dbReference type="Proteomes" id="UP000322899"/>
    </source>
</evidence>
<comment type="caution">
    <text evidence="1">The sequence shown here is derived from an EMBL/GenBank/DDBJ whole genome shotgun (WGS) entry which is preliminary data.</text>
</comment>
<reference evidence="3 4" key="1">
    <citation type="submission" date="2019-07" db="EMBL/GenBank/DDBJ databases">
        <title>Genomes of Cafeteria roenbergensis.</title>
        <authorList>
            <person name="Fischer M.G."/>
            <person name="Hackl T."/>
            <person name="Roman M."/>
        </authorList>
    </citation>
    <scope>NUCLEOTIDE SEQUENCE [LARGE SCALE GENOMIC DNA]</scope>
    <source>
        <strain evidence="1 4">BVI</strain>
        <strain evidence="2 3">E4-10P</strain>
    </source>
</reference>
<dbReference type="SUPFAM" id="SSF47473">
    <property type="entry name" value="EF-hand"/>
    <property type="match status" value="1"/>
</dbReference>
<dbReference type="InterPro" id="IPR011992">
    <property type="entry name" value="EF-hand-dom_pair"/>
</dbReference>
<dbReference type="Proteomes" id="UP000322899">
    <property type="component" value="Unassembled WGS sequence"/>
</dbReference>